<proteinExistence type="predicted"/>
<keyword evidence="3" id="KW-0378">Hydrolase</keyword>
<evidence type="ECO:0000313" key="5">
    <source>
        <dbReference type="Proteomes" id="UP000606653"/>
    </source>
</evidence>
<dbReference type="CDD" id="cd01310">
    <property type="entry name" value="TatD_DNAse"/>
    <property type="match status" value="1"/>
</dbReference>
<evidence type="ECO:0000256" key="1">
    <source>
        <dbReference type="ARBA" id="ARBA00022722"/>
    </source>
</evidence>
<dbReference type="InterPro" id="IPR018228">
    <property type="entry name" value="DNase_TatD-rel_CS"/>
</dbReference>
<comment type="caution">
    <text evidence="4">The sequence shown here is derived from an EMBL/GenBank/DDBJ whole genome shotgun (WGS) entry which is preliminary data.</text>
</comment>
<dbReference type="PROSITE" id="PS01090">
    <property type="entry name" value="TATD_2"/>
    <property type="match status" value="1"/>
</dbReference>
<dbReference type="PANTHER" id="PTHR10060:SF15">
    <property type="entry name" value="DEOXYRIBONUCLEASE TATDN1"/>
    <property type="match status" value="1"/>
</dbReference>
<dbReference type="PROSITE" id="PS01091">
    <property type="entry name" value="TATD_3"/>
    <property type="match status" value="1"/>
</dbReference>
<dbReference type="InterPro" id="IPR001130">
    <property type="entry name" value="TatD-like"/>
</dbReference>
<dbReference type="SUPFAM" id="SSF51556">
    <property type="entry name" value="Metallo-dependent hydrolases"/>
    <property type="match status" value="1"/>
</dbReference>
<dbReference type="PIRSF" id="PIRSF005902">
    <property type="entry name" value="DNase_TatD"/>
    <property type="match status" value="1"/>
</dbReference>
<dbReference type="Gene3D" id="3.20.20.140">
    <property type="entry name" value="Metal-dependent hydrolases"/>
    <property type="match status" value="1"/>
</dbReference>
<dbReference type="PANTHER" id="PTHR10060">
    <property type="entry name" value="TATD FAMILY DEOXYRIBONUCLEASE"/>
    <property type="match status" value="1"/>
</dbReference>
<keyword evidence="2" id="KW-0479">Metal-binding</keyword>
<dbReference type="RefSeq" id="WP_018976105.1">
    <property type="nucleotide sequence ID" value="NZ_BMLN01000004.1"/>
</dbReference>
<keyword evidence="1" id="KW-0540">Nuclease</keyword>
<dbReference type="Pfam" id="PF01026">
    <property type="entry name" value="TatD_DNase"/>
    <property type="match status" value="1"/>
</dbReference>
<sequence>MTNLDSVVNSRHTIDIGVNLMHRSFGSDREQVVEAAAEAGVTPLIITGTSVRSSESAAEYAGRYPGRLYATAGVHPHDAKSCGEETLQSLRNLASRNEVVAIGECGLDYNRDFSPRDMQQEWFVKQVELAVELDMPLFLHERDAHEDFARILRRFKPTGLPAVVHCFTGSEPELRTYLEMDLHIGITGWICDERRGRHLRELVRLIPPERLMIETDAPFLTPRDLRPKPKDGRNEPAYLPHIASAVAECTGRTVEDVMEQTTEAAKKFFRI</sequence>
<evidence type="ECO:0000256" key="3">
    <source>
        <dbReference type="ARBA" id="ARBA00022801"/>
    </source>
</evidence>
<organism evidence="4 5">
    <name type="scientific">Saccharibacillus kuerlensis</name>
    <dbReference type="NCBI Taxonomy" id="459527"/>
    <lineage>
        <taxon>Bacteria</taxon>
        <taxon>Bacillati</taxon>
        <taxon>Bacillota</taxon>
        <taxon>Bacilli</taxon>
        <taxon>Bacillales</taxon>
        <taxon>Paenibacillaceae</taxon>
        <taxon>Saccharibacillus</taxon>
    </lineage>
</organism>
<dbReference type="Proteomes" id="UP000606653">
    <property type="component" value="Unassembled WGS sequence"/>
</dbReference>
<evidence type="ECO:0000256" key="2">
    <source>
        <dbReference type="ARBA" id="ARBA00022723"/>
    </source>
</evidence>
<protein>
    <submittedName>
        <fullName evidence="4">DNase TatD</fullName>
    </submittedName>
</protein>
<dbReference type="EMBL" id="BMLN01000004">
    <property type="protein sequence ID" value="GGN98352.1"/>
    <property type="molecule type" value="Genomic_DNA"/>
</dbReference>
<dbReference type="InterPro" id="IPR032466">
    <property type="entry name" value="Metal_Hydrolase"/>
</dbReference>
<dbReference type="InterPro" id="IPR050891">
    <property type="entry name" value="TatD-type_Hydrolase"/>
</dbReference>
<dbReference type="InterPro" id="IPR015991">
    <property type="entry name" value="TatD/YcfH-like"/>
</dbReference>
<accession>A0ABQ2L071</accession>
<reference evidence="5" key="1">
    <citation type="journal article" date="2019" name="Int. J. Syst. Evol. Microbiol.">
        <title>The Global Catalogue of Microorganisms (GCM) 10K type strain sequencing project: providing services to taxonomists for standard genome sequencing and annotation.</title>
        <authorList>
            <consortium name="The Broad Institute Genomics Platform"/>
            <consortium name="The Broad Institute Genome Sequencing Center for Infectious Disease"/>
            <person name="Wu L."/>
            <person name="Ma J."/>
        </authorList>
    </citation>
    <scope>NUCLEOTIDE SEQUENCE [LARGE SCALE GENOMIC DNA]</scope>
    <source>
        <strain evidence="5">CGMCC 1.6964</strain>
    </source>
</reference>
<name>A0ABQ2L071_9BACL</name>
<gene>
    <name evidence="4" type="ORF">GCM10010969_17370</name>
</gene>
<keyword evidence="5" id="KW-1185">Reference proteome</keyword>
<dbReference type="NCBIfam" id="TIGR00010">
    <property type="entry name" value="YchF/TatD family DNA exonuclease"/>
    <property type="match status" value="1"/>
</dbReference>
<evidence type="ECO:0000313" key="4">
    <source>
        <dbReference type="EMBL" id="GGN98352.1"/>
    </source>
</evidence>